<dbReference type="InterPro" id="IPR026444">
    <property type="entry name" value="Secre_tail"/>
</dbReference>
<evidence type="ECO:0008006" key="6">
    <source>
        <dbReference type="Google" id="ProtNLM"/>
    </source>
</evidence>
<gene>
    <name evidence="4" type="ORF">CRP01_36270</name>
</gene>
<dbReference type="RefSeq" id="WP_099154992.1">
    <property type="nucleotide sequence ID" value="NZ_PDUD01000052.1"/>
</dbReference>
<dbReference type="Pfam" id="PF18962">
    <property type="entry name" value="Por_Secre_tail"/>
    <property type="match status" value="1"/>
</dbReference>
<evidence type="ECO:0000259" key="3">
    <source>
        <dbReference type="Pfam" id="PF18962"/>
    </source>
</evidence>
<dbReference type="OrthoDB" id="1013900at2"/>
<evidence type="ECO:0000313" key="5">
    <source>
        <dbReference type="Proteomes" id="UP000223913"/>
    </source>
</evidence>
<dbReference type="InterPro" id="IPR009465">
    <property type="entry name" value="Spondin_N"/>
</dbReference>
<dbReference type="InterPro" id="IPR038678">
    <property type="entry name" value="Spondin_N_sf"/>
</dbReference>
<name>A0A2D0N084_FLAN2</name>
<dbReference type="Gene3D" id="2.60.40.2130">
    <property type="entry name" value="F-spondin domain"/>
    <property type="match status" value="3"/>
</dbReference>
<evidence type="ECO:0000259" key="2">
    <source>
        <dbReference type="Pfam" id="PF14344"/>
    </source>
</evidence>
<feature type="domain" description="DUF4397" evidence="2">
    <location>
        <begin position="657"/>
        <end position="778"/>
    </location>
</feature>
<evidence type="ECO:0000313" key="4">
    <source>
        <dbReference type="EMBL" id="PHN01559.1"/>
    </source>
</evidence>
<dbReference type="Proteomes" id="UP000223913">
    <property type="component" value="Unassembled WGS sequence"/>
</dbReference>
<evidence type="ECO:0000256" key="1">
    <source>
        <dbReference type="SAM" id="MobiDB-lite"/>
    </source>
</evidence>
<dbReference type="AlphaFoldDB" id="A0A2D0N084"/>
<dbReference type="NCBIfam" id="NF038123">
    <property type="entry name" value="NF038123_dom"/>
    <property type="match status" value="3"/>
</dbReference>
<dbReference type="EMBL" id="PDUD01000052">
    <property type="protein sequence ID" value="PHN01559.1"/>
    <property type="molecule type" value="Genomic_DNA"/>
</dbReference>
<feature type="domain" description="Secretion system C-terminal sorting" evidence="3">
    <location>
        <begin position="884"/>
        <end position="959"/>
    </location>
</feature>
<protein>
    <recommendedName>
        <fullName evidence="6">DUF4397 domain-containing protein</fullName>
    </recommendedName>
</protein>
<proteinExistence type="predicted"/>
<dbReference type="Gene3D" id="2.60.40.4070">
    <property type="match status" value="1"/>
</dbReference>
<dbReference type="NCBIfam" id="TIGR04183">
    <property type="entry name" value="Por_Secre_tail"/>
    <property type="match status" value="1"/>
</dbReference>
<dbReference type="Pfam" id="PF14344">
    <property type="entry name" value="DUF4397"/>
    <property type="match status" value="1"/>
</dbReference>
<accession>A0A2D0N084</accession>
<reference evidence="4 5" key="1">
    <citation type="submission" date="2017-10" db="EMBL/GenBank/DDBJ databases">
        <title>The draft genome sequence of Lewinella nigricans NBRC 102662.</title>
        <authorList>
            <person name="Wang K."/>
        </authorList>
    </citation>
    <scope>NUCLEOTIDE SEQUENCE [LARGE SCALE GENOMIC DNA]</scope>
    <source>
        <strain evidence="4 5">NBRC 102662</strain>
    </source>
</reference>
<dbReference type="InterPro" id="IPR025510">
    <property type="entry name" value="DUF4397"/>
</dbReference>
<comment type="caution">
    <text evidence="4">The sequence shown here is derived from an EMBL/GenBank/DDBJ whole genome shotgun (WGS) entry which is preliminary data.</text>
</comment>
<feature type="region of interest" description="Disordered" evidence="1">
    <location>
        <begin position="598"/>
        <end position="619"/>
    </location>
</feature>
<sequence>MRQPAYLLTFLLFFGILFSLTAQPTYFKVKVENVGEAYPFSQSGVFHTPVGAAAPGPILPGGVYEFDFEAAPGSYLSFATMFVQSNDLFYAPAESGIALYDEMGNPMTGDLTDQLLLWDSGTEINQAPGEGADQAPRQSGMDVGMADPDNTVRLVNDSYDYPMTGEVIRFTLIHNGGTSFTGQIENVSTSATLALSDGSTVAVPLAPGVFVVHTAPAPLFTEGEMDRGEGLEGVAEDGNTGLLGETIHAHTGITPVLSPGAFVVHGGMDPLFSAGEMDRGEGLVAIAEDGNPEMLALVLQNATSMTGGAFAVPVGGSGPAPIGPGGAYEFVIASGPTGKLSLVSMFVQSNDLFYAPDGMGVALFTENGMPVSGDITEYFDLWDVGSEINEIPGIGLNQAPRQSGADTGADDPDNTVRLVNDGFTYPADESVIRVTLMPLETTQFTVRVENVSTPETLPTGDGSSVAVPLSPGFWALHATPAPLFSVGAPDRGQGLEEIAEDGDPAVLAETLAGKMGTPRGAFTTPAGGMDPAPAFPGEAYEFTITAAPGIYLSLATMFVQSNDLFYAPGEMGVPLFDENGDPISGDITEYFDLWDAGTEENEQPGVGPNQAPRQSGPDMGAMDMDDLVRLVNDAYSYPADEDVIRVTINPVVETGTAKIQVIHAAESQTLEVKINGAVISPAFAYRTATPYLEVPAGTPLTIELTPVGGPIPADQVETIEVELESGETYVAAAYGTFDPDDEFPFGVALFSPAVATAESGNVALSFFHGANGVGVVEVLHNGSSLFSGAAYSTFDDFVDFPAADFELSIPGLGDYEGSFGFWSGKSAVIFASGTAGSSDIQPWVALSNGGTYPLSMIDNFVDNGISVEHLNGTATATTPPTAVVFPNPAKGLTTLQYELPESTRVNIRLSDLRGNLIRTIYQGTAAEGVHQITEDISDLPGGMYLYSIVTDETVQTLRLMVR</sequence>
<keyword evidence="5" id="KW-1185">Reference proteome</keyword>
<organism evidence="4 5">
    <name type="scientific">Flavilitoribacter nigricans (strain ATCC 23147 / DSM 23189 / NBRC 102662 / NCIMB 1420 / SS-2)</name>
    <name type="common">Lewinella nigricans</name>
    <dbReference type="NCBI Taxonomy" id="1122177"/>
    <lineage>
        <taxon>Bacteria</taxon>
        <taxon>Pseudomonadati</taxon>
        <taxon>Bacteroidota</taxon>
        <taxon>Saprospiria</taxon>
        <taxon>Saprospirales</taxon>
        <taxon>Lewinellaceae</taxon>
        <taxon>Flavilitoribacter</taxon>
    </lineage>
</organism>